<accession>A0A7W9DZU8</accession>
<dbReference type="Proteomes" id="UP000537204">
    <property type="component" value="Unassembled WGS sequence"/>
</dbReference>
<name>A0A7W9DZU8_9SPHI</name>
<reference evidence="1 2" key="1">
    <citation type="submission" date="2020-08" db="EMBL/GenBank/DDBJ databases">
        <title>Genomic Encyclopedia of Type Strains, Phase IV (KMG-V): Genome sequencing to study the core and pangenomes of soil and plant-associated prokaryotes.</title>
        <authorList>
            <person name="Whitman W."/>
        </authorList>
    </citation>
    <scope>NUCLEOTIDE SEQUENCE [LARGE SCALE GENOMIC DNA]</scope>
    <source>
        <strain evidence="1 2">S3M1</strain>
    </source>
</reference>
<sequence>MMNSSAIKITAGELNRHIDHGIDYLHEHQYPNGEFCCYYSPDDHMKEWCVPDSTVFPASLIAACLMQLRDSPKVKEILSLTAGFLSYQVMRGGVWNFFTKWNPLFQYSPADTDDTVFASYVLKSLQVDFTDNSKLLMDNRNSKGLFYTWFVLRPAMNSNLNFWKIMSRELKRPLKSVLFWFQHESSRNDIDAVVNANILFYFGLNEQTRAVVDYLLRIVADNKEGDSDKWYKNRITFYYFLSRNYKTVKELEPAKEPIIKRIYETIRENGAFGNSAFETALSISTLANFNHRDEQMDRAVDFLFKAQCKSGCWERHVFFYSGHQKAVGWGSEEIVTGYCLEALANYRGLLTSKS</sequence>
<dbReference type="SUPFAM" id="SSF48239">
    <property type="entry name" value="Terpenoid cyclases/Protein prenyltransferases"/>
    <property type="match status" value="1"/>
</dbReference>
<dbReference type="Gene3D" id="1.50.10.20">
    <property type="match status" value="1"/>
</dbReference>
<comment type="caution">
    <text evidence="1">The sequence shown here is derived from an EMBL/GenBank/DDBJ whole genome shotgun (WGS) entry which is preliminary data.</text>
</comment>
<evidence type="ECO:0000313" key="2">
    <source>
        <dbReference type="Proteomes" id="UP000537204"/>
    </source>
</evidence>
<evidence type="ECO:0000313" key="1">
    <source>
        <dbReference type="EMBL" id="MBB5637373.1"/>
    </source>
</evidence>
<gene>
    <name evidence="1" type="ORF">HDE68_003288</name>
</gene>
<protein>
    <recommendedName>
        <fullName evidence="3">Prenyltransferase</fullName>
    </recommendedName>
</protein>
<dbReference type="RefSeq" id="WP_183883254.1">
    <property type="nucleotide sequence ID" value="NZ_JACHCE010000005.1"/>
</dbReference>
<dbReference type="InterPro" id="IPR008930">
    <property type="entry name" value="Terpenoid_cyclase/PrenylTrfase"/>
</dbReference>
<organism evidence="1 2">
    <name type="scientific">Pedobacter cryoconitis</name>
    <dbReference type="NCBI Taxonomy" id="188932"/>
    <lineage>
        <taxon>Bacteria</taxon>
        <taxon>Pseudomonadati</taxon>
        <taxon>Bacteroidota</taxon>
        <taxon>Sphingobacteriia</taxon>
        <taxon>Sphingobacteriales</taxon>
        <taxon>Sphingobacteriaceae</taxon>
        <taxon>Pedobacter</taxon>
    </lineage>
</organism>
<dbReference type="EMBL" id="JACHCE010000005">
    <property type="protein sequence ID" value="MBB5637373.1"/>
    <property type="molecule type" value="Genomic_DNA"/>
</dbReference>
<evidence type="ECO:0008006" key="3">
    <source>
        <dbReference type="Google" id="ProtNLM"/>
    </source>
</evidence>
<dbReference type="AlphaFoldDB" id="A0A7W9DZU8"/>
<proteinExistence type="predicted"/>